<dbReference type="EMBL" id="CAJZBQ010000023">
    <property type="protein sequence ID" value="CAG9319648.1"/>
    <property type="molecule type" value="Genomic_DNA"/>
</dbReference>
<keyword evidence="1" id="KW-0175">Coiled coil</keyword>
<evidence type="ECO:0000256" key="1">
    <source>
        <dbReference type="SAM" id="Coils"/>
    </source>
</evidence>
<evidence type="ECO:0000313" key="3">
    <source>
        <dbReference type="Proteomes" id="UP001162131"/>
    </source>
</evidence>
<feature type="coiled-coil region" evidence="1">
    <location>
        <begin position="198"/>
        <end position="225"/>
    </location>
</feature>
<name>A0AAU9J6Q9_9CILI</name>
<dbReference type="Proteomes" id="UP001162131">
    <property type="component" value="Unassembled WGS sequence"/>
</dbReference>
<dbReference type="AlphaFoldDB" id="A0AAU9J6Q9"/>
<organism evidence="2 3">
    <name type="scientific">Blepharisma stoltei</name>
    <dbReference type="NCBI Taxonomy" id="1481888"/>
    <lineage>
        <taxon>Eukaryota</taxon>
        <taxon>Sar</taxon>
        <taxon>Alveolata</taxon>
        <taxon>Ciliophora</taxon>
        <taxon>Postciliodesmatophora</taxon>
        <taxon>Heterotrichea</taxon>
        <taxon>Heterotrichida</taxon>
        <taxon>Blepharismidae</taxon>
        <taxon>Blepharisma</taxon>
    </lineage>
</organism>
<evidence type="ECO:0000313" key="2">
    <source>
        <dbReference type="EMBL" id="CAG9319648.1"/>
    </source>
</evidence>
<accession>A0AAU9J6Q9</accession>
<reference evidence="2" key="1">
    <citation type="submission" date="2021-09" db="EMBL/GenBank/DDBJ databases">
        <authorList>
            <consortium name="AG Swart"/>
            <person name="Singh M."/>
            <person name="Singh A."/>
            <person name="Seah K."/>
            <person name="Emmerich C."/>
        </authorList>
    </citation>
    <scope>NUCLEOTIDE SEQUENCE</scope>
    <source>
        <strain evidence="2">ATCC30299</strain>
    </source>
</reference>
<protein>
    <submittedName>
        <fullName evidence="2">Uncharacterized protein</fullName>
    </submittedName>
</protein>
<keyword evidence="3" id="KW-1185">Reference proteome</keyword>
<gene>
    <name evidence="2" type="ORF">BSTOLATCC_MIC24199</name>
</gene>
<proteinExistence type="predicted"/>
<sequence>MKRGNIKVAASLSEHSQNIRRKINTLVSSTKENNNISSECTYYTKTSWFHKHQIKDLSKSHQEKTKIHQQESSFQLFDYKGKEFKFRPRHKEIVVGSVKPFYCSKGSSLMIGFDDETVKNSEIKPHGIQVTRRHSCHCRTLSEDSCKPLLNKTVKIPSKKVPLKIPTININNRLKLNSTNNFAFANNSQRFLTRFLAISDLNAEISEENQQNKELSADLRESSQEPIVVGSKNLVYEIMRIENNSTSLTPSDQQVEYKEQSIQTTFPYEWECLPTFDVKLTLNFKKDNK</sequence>
<comment type="caution">
    <text evidence="2">The sequence shown here is derived from an EMBL/GenBank/DDBJ whole genome shotgun (WGS) entry which is preliminary data.</text>
</comment>